<dbReference type="RefSeq" id="WP_074486598.1">
    <property type="nucleotide sequence ID" value="NZ_FMXP01000035.1"/>
</dbReference>
<keyword evidence="1" id="KW-0472">Membrane</keyword>
<protein>
    <submittedName>
        <fullName evidence="2">Uncharacterized membrane protein</fullName>
    </submittedName>
</protein>
<feature type="transmembrane region" description="Helical" evidence="1">
    <location>
        <begin position="29"/>
        <end position="49"/>
    </location>
</feature>
<feature type="transmembrane region" description="Helical" evidence="1">
    <location>
        <begin position="93"/>
        <end position="113"/>
    </location>
</feature>
<keyword evidence="1" id="KW-1133">Transmembrane helix</keyword>
<evidence type="ECO:0000313" key="3">
    <source>
        <dbReference type="Proteomes" id="UP000182508"/>
    </source>
</evidence>
<dbReference type="InterPro" id="IPR009793">
    <property type="entry name" value="DUF1361"/>
</dbReference>
<sequence>MLKKIGFVHLFFLIIALGIRYYNLSGPDLIWNMILALIALDFAVAAIYVKRRSFKIVLGLFWLFFYPNTFYMLTDIVHMSFTDSVLWDKWSLIRYLLYVSSILFGVLCGIESVNLMTSLLKLKNYFLRLVFIGGLSFVSSFAIHIGRYARLNSWDIFTRPKLVVDELLSVVSWDALHFVLGFTFMQVLCLVFLDNKFKVEGIEK</sequence>
<dbReference type="Proteomes" id="UP000182508">
    <property type="component" value="Unassembled WGS sequence"/>
</dbReference>
<dbReference type="Pfam" id="PF07099">
    <property type="entry name" value="DUF1361"/>
    <property type="match status" value="1"/>
</dbReference>
<feature type="transmembrane region" description="Helical" evidence="1">
    <location>
        <begin position="7"/>
        <end position="23"/>
    </location>
</feature>
<dbReference type="EMBL" id="FMXP01000035">
    <property type="protein sequence ID" value="SDB42275.1"/>
    <property type="molecule type" value="Genomic_DNA"/>
</dbReference>
<dbReference type="STRING" id="439219.SAMN02910293_02076"/>
<dbReference type="eggNOG" id="COG4330">
    <property type="taxonomic scope" value="Bacteria"/>
</dbReference>
<evidence type="ECO:0000256" key="1">
    <source>
        <dbReference type="SAM" id="Phobius"/>
    </source>
</evidence>
<gene>
    <name evidence="2" type="ORF">SAMN02910293_02076</name>
</gene>
<feature type="transmembrane region" description="Helical" evidence="1">
    <location>
        <begin position="175"/>
        <end position="193"/>
    </location>
</feature>
<feature type="transmembrane region" description="Helical" evidence="1">
    <location>
        <begin position="56"/>
        <end position="73"/>
    </location>
</feature>
<keyword evidence="1" id="KW-0812">Transmembrane</keyword>
<name>A0A1G6DBM9_9STRE</name>
<organism evidence="2 3">
    <name type="scientific">Streptococcus henryi</name>
    <dbReference type="NCBI Taxonomy" id="439219"/>
    <lineage>
        <taxon>Bacteria</taxon>
        <taxon>Bacillati</taxon>
        <taxon>Bacillota</taxon>
        <taxon>Bacilli</taxon>
        <taxon>Lactobacillales</taxon>
        <taxon>Streptococcaceae</taxon>
        <taxon>Streptococcus</taxon>
    </lineage>
</organism>
<keyword evidence="3" id="KW-1185">Reference proteome</keyword>
<evidence type="ECO:0000313" key="2">
    <source>
        <dbReference type="EMBL" id="SDB42275.1"/>
    </source>
</evidence>
<proteinExistence type="predicted"/>
<dbReference type="AlphaFoldDB" id="A0A1G6DBM9"/>
<feature type="transmembrane region" description="Helical" evidence="1">
    <location>
        <begin position="125"/>
        <end position="145"/>
    </location>
</feature>
<reference evidence="2 3" key="1">
    <citation type="submission" date="2016-10" db="EMBL/GenBank/DDBJ databases">
        <authorList>
            <person name="de Groot N.N."/>
        </authorList>
    </citation>
    <scope>NUCLEOTIDE SEQUENCE [LARGE SCALE GENOMIC DNA]</scope>
    <source>
        <strain evidence="2 3">A-4</strain>
    </source>
</reference>
<accession>A0A1G6DBM9</accession>